<dbReference type="GO" id="GO:0042254">
    <property type="term" value="P:ribosome biogenesis"/>
    <property type="evidence" value="ECO:0007669"/>
    <property type="project" value="UniProtKB-UniRule"/>
</dbReference>
<dbReference type="KEGG" id="nlo:107224264"/>
<dbReference type="Gene3D" id="3.40.50.300">
    <property type="entry name" value="P-loop containing nucleotide triphosphate hydrolases"/>
    <property type="match status" value="1"/>
</dbReference>
<dbReference type="Proteomes" id="UP000829291">
    <property type="component" value="Chromosome 2"/>
</dbReference>
<evidence type="ECO:0000259" key="6">
    <source>
        <dbReference type="PROSITE" id="PS51883"/>
    </source>
</evidence>
<accession>A0A6J0BZP0</accession>
<dbReference type="InterPro" id="IPR006169">
    <property type="entry name" value="GTP1_OBG_dom"/>
</dbReference>
<dbReference type="InParanoid" id="A0A6J0BZP0"/>
<dbReference type="GO" id="GO:0003924">
    <property type="term" value="F:GTPase activity"/>
    <property type="evidence" value="ECO:0007669"/>
    <property type="project" value="InterPro"/>
</dbReference>
<keyword evidence="7" id="KW-1185">Reference proteome</keyword>
<dbReference type="OrthoDB" id="347018at2759"/>
<dbReference type="FunCoup" id="A0A6J0BZP0">
    <property type="interactions" value="582"/>
</dbReference>
<keyword evidence="3" id="KW-0547">Nucleotide-binding</keyword>
<feature type="domain" description="Obg" evidence="6">
    <location>
        <begin position="73"/>
        <end position="228"/>
    </location>
</feature>
<dbReference type="GO" id="GO:0005739">
    <property type="term" value="C:mitochondrion"/>
    <property type="evidence" value="ECO:0007669"/>
    <property type="project" value="TreeGrafter"/>
</dbReference>
<comment type="similarity">
    <text evidence="1">Belongs to the TRAFAC class OBG-HflX-like GTPase superfamily. OBG GTPase family.</text>
</comment>
<reference evidence="8" key="1">
    <citation type="submission" date="2025-08" db="UniProtKB">
        <authorList>
            <consortium name="RefSeq"/>
        </authorList>
    </citation>
    <scope>IDENTIFICATION</scope>
    <source>
        <tissue evidence="8">Thorax and Abdomen</tissue>
    </source>
</reference>
<dbReference type="Gene3D" id="2.70.210.12">
    <property type="entry name" value="GTP1/OBG domain"/>
    <property type="match status" value="1"/>
</dbReference>
<dbReference type="SUPFAM" id="SSF82051">
    <property type="entry name" value="Obg GTP-binding protein N-terminal domain"/>
    <property type="match status" value="1"/>
</dbReference>
<keyword evidence="4" id="KW-0342">GTP-binding</keyword>
<dbReference type="SUPFAM" id="SSF52540">
    <property type="entry name" value="P-loop containing nucleoside triphosphate hydrolases"/>
    <property type="match status" value="1"/>
</dbReference>
<dbReference type="GO" id="GO:0000287">
    <property type="term" value="F:magnesium ion binding"/>
    <property type="evidence" value="ECO:0007669"/>
    <property type="project" value="InterPro"/>
</dbReference>
<dbReference type="PROSITE" id="PS51883">
    <property type="entry name" value="OBG"/>
    <property type="match status" value="1"/>
</dbReference>
<keyword evidence="2" id="KW-0690">Ribosome biogenesis</keyword>
<dbReference type="AlphaFoldDB" id="A0A6J0BZP0"/>
<protein>
    <submittedName>
        <fullName evidence="8">Mitochondrial ribosome-associated GTPase 2</fullName>
    </submittedName>
</protein>
<dbReference type="CDD" id="cd01898">
    <property type="entry name" value="Obg"/>
    <property type="match status" value="1"/>
</dbReference>
<organism evidence="8">
    <name type="scientific">Neodiprion lecontei</name>
    <name type="common">Redheaded pine sawfly</name>
    <dbReference type="NCBI Taxonomy" id="441921"/>
    <lineage>
        <taxon>Eukaryota</taxon>
        <taxon>Metazoa</taxon>
        <taxon>Ecdysozoa</taxon>
        <taxon>Arthropoda</taxon>
        <taxon>Hexapoda</taxon>
        <taxon>Insecta</taxon>
        <taxon>Pterygota</taxon>
        <taxon>Neoptera</taxon>
        <taxon>Endopterygota</taxon>
        <taxon>Hymenoptera</taxon>
        <taxon>Tenthredinoidea</taxon>
        <taxon>Diprionidae</taxon>
        <taxon>Diprioninae</taxon>
        <taxon>Neodiprion</taxon>
    </lineage>
</organism>
<dbReference type="PRINTS" id="PR00326">
    <property type="entry name" value="GTP1OBG"/>
</dbReference>
<evidence type="ECO:0000256" key="4">
    <source>
        <dbReference type="ARBA" id="ARBA00023134"/>
    </source>
</evidence>
<sequence length="415" mass="45368">MQSLRRLGTSSLLRTIIRIQDILPSCQAVHILDPSIAYEITNRSFHNASCLYNGQAAVALRHRKPKAQGATNQYFIDMKQVTVIAGNGGDGAISFLHLWANEFAGPDGGDGGSGGHVIFQASTDVNNLSHVKTILSAPHGEKGQNKDCFGKNADNFVVNVPVGTIVRSLEGKIVADLGNVGMMFIAARGGAGGHGNAFFKSDIEQSPKISEYGAKGESFQYLLELRSMANIGLIGLPNAGKSTLLRAISRARPKVAPYPFTTLKPHVGMVQYNDYEQVAVADLPGLIADSHKNRGLGITFLKHAERCAALLIVLDMSMDEPWEDLELLQYELQQFSKQLADRPVVVIANKMDLPESQENLNVLKEKTQLQIVPISAKMGQNLSTLVAEIRMLYNNETGKDFYGQDRNKRDEHEIV</sequence>
<evidence type="ECO:0000313" key="7">
    <source>
        <dbReference type="Proteomes" id="UP000829291"/>
    </source>
</evidence>
<gene>
    <name evidence="8" type="primary">LOC107224264</name>
</gene>
<dbReference type="NCBIfam" id="TIGR00231">
    <property type="entry name" value="small_GTP"/>
    <property type="match status" value="1"/>
</dbReference>
<dbReference type="RefSeq" id="XP_015519742.1">
    <property type="nucleotide sequence ID" value="XM_015664256.2"/>
</dbReference>
<dbReference type="PROSITE" id="PS51417">
    <property type="entry name" value="ARF"/>
    <property type="match status" value="1"/>
</dbReference>
<dbReference type="NCBIfam" id="NF008956">
    <property type="entry name" value="PRK12299.1"/>
    <property type="match status" value="1"/>
</dbReference>
<dbReference type="Pfam" id="PF01018">
    <property type="entry name" value="GTP1_OBG"/>
    <property type="match status" value="1"/>
</dbReference>
<proteinExistence type="inferred from homology"/>
<evidence type="ECO:0000256" key="2">
    <source>
        <dbReference type="ARBA" id="ARBA00022517"/>
    </source>
</evidence>
<dbReference type="InterPro" id="IPR014100">
    <property type="entry name" value="GTP-bd_Obg/CgtA"/>
</dbReference>
<dbReference type="InterPro" id="IPR031167">
    <property type="entry name" value="G_OBG"/>
</dbReference>
<dbReference type="FunFam" id="2.70.210.12:FF:000001">
    <property type="entry name" value="GTPase Obg"/>
    <property type="match status" value="1"/>
</dbReference>
<dbReference type="PANTHER" id="PTHR11702:SF31">
    <property type="entry name" value="MITOCHONDRIAL RIBOSOME-ASSOCIATED GTPASE 2"/>
    <property type="match status" value="1"/>
</dbReference>
<dbReference type="Pfam" id="PF01926">
    <property type="entry name" value="MMR_HSR1"/>
    <property type="match status" value="1"/>
</dbReference>
<dbReference type="InterPro" id="IPR005225">
    <property type="entry name" value="Small_GTP-bd"/>
</dbReference>
<dbReference type="PANTHER" id="PTHR11702">
    <property type="entry name" value="DEVELOPMENTALLY REGULATED GTP-BINDING PROTEIN-RELATED"/>
    <property type="match status" value="1"/>
</dbReference>
<dbReference type="InterPro" id="IPR006073">
    <property type="entry name" value="GTP-bd"/>
</dbReference>
<dbReference type="PROSITE" id="PS51710">
    <property type="entry name" value="G_OBG"/>
    <property type="match status" value="1"/>
</dbReference>
<dbReference type="GeneID" id="107224264"/>
<dbReference type="GO" id="GO:0005525">
    <property type="term" value="F:GTP binding"/>
    <property type="evidence" value="ECO:0007669"/>
    <property type="project" value="UniProtKB-KW"/>
</dbReference>
<dbReference type="InterPro" id="IPR036726">
    <property type="entry name" value="GTP1_OBG_dom_sf"/>
</dbReference>
<dbReference type="NCBIfam" id="TIGR02729">
    <property type="entry name" value="Obg_CgtA"/>
    <property type="match status" value="1"/>
</dbReference>
<dbReference type="HAMAP" id="MF_01454">
    <property type="entry name" value="GTPase_Obg"/>
    <property type="match status" value="1"/>
</dbReference>
<evidence type="ECO:0000259" key="5">
    <source>
        <dbReference type="PROSITE" id="PS51710"/>
    </source>
</evidence>
<evidence type="ECO:0000313" key="8">
    <source>
        <dbReference type="RefSeq" id="XP_015519742.1"/>
    </source>
</evidence>
<dbReference type="InterPro" id="IPR045086">
    <property type="entry name" value="OBG_GTPase"/>
</dbReference>
<evidence type="ECO:0000256" key="1">
    <source>
        <dbReference type="ARBA" id="ARBA00007699"/>
    </source>
</evidence>
<dbReference type="InterPro" id="IPR027417">
    <property type="entry name" value="P-loop_NTPase"/>
</dbReference>
<evidence type="ECO:0000256" key="3">
    <source>
        <dbReference type="ARBA" id="ARBA00022741"/>
    </source>
</evidence>
<dbReference type="PIRSF" id="PIRSF002401">
    <property type="entry name" value="GTP_bd_Obg/CgtA"/>
    <property type="match status" value="1"/>
</dbReference>
<feature type="domain" description="OBG-type G" evidence="5">
    <location>
        <begin position="229"/>
        <end position="394"/>
    </location>
</feature>
<name>A0A6J0BZP0_NEOLC</name>